<feature type="domain" description="Erythromycin biosynthesis protein CIII-like C-terminal" evidence="1">
    <location>
        <begin position="250"/>
        <end position="314"/>
    </location>
</feature>
<dbReference type="Pfam" id="PF06722">
    <property type="entry name" value="EryCIII-like_C"/>
    <property type="match status" value="1"/>
</dbReference>
<dbReference type="SUPFAM" id="SSF53756">
    <property type="entry name" value="UDP-Glycosyltransferase/glycogen phosphorylase"/>
    <property type="match status" value="1"/>
</dbReference>
<sequence length="354" mass="37338">MSVAPRGRRVLWVVGPALGHAARALVVARALRDAHGVGSRFIGADRHGFHARLLAPEFDTIDTGHTPAQFEAFADAVAAQLVEHRYDALCLDCASVPWRLAIGEPGLPSVYLTNAFLAHATQATHQDLQWREHGASWNARRQARGLPPLANAAALFEADRVLLADPDWILDVDAALPVHHRLTGACAWAPDGPLPDALAGLRDVALIATGSTGTPLPAGFPQALARACGARHVVQVDSQGVRLDGRTLDVGVVPLPALLAHCRVALTHGGAGSTWLALAQGVPVLVWPGHHNHRLLGERIQAAGLGLLLDPQGGAAQLQAFERRAQAMGECARAHAFDLQSGPLRAAGEIVAML</sequence>
<evidence type="ECO:0000259" key="1">
    <source>
        <dbReference type="Pfam" id="PF06722"/>
    </source>
</evidence>
<keyword evidence="3" id="KW-1185">Reference proteome</keyword>
<dbReference type="GO" id="GO:0016757">
    <property type="term" value="F:glycosyltransferase activity"/>
    <property type="evidence" value="ECO:0007669"/>
    <property type="project" value="UniProtKB-ARBA"/>
</dbReference>
<dbReference type="RefSeq" id="WP_200610307.1">
    <property type="nucleotide sequence ID" value="NZ_CP071518.1"/>
</dbReference>
<evidence type="ECO:0000313" key="2">
    <source>
        <dbReference type="EMBL" id="QSX79698.1"/>
    </source>
</evidence>
<protein>
    <recommendedName>
        <fullName evidence="1">Erythromycin biosynthesis protein CIII-like C-terminal domain-containing protein</fullName>
    </recommendedName>
</protein>
<proteinExistence type="predicted"/>
<dbReference type="Proteomes" id="UP000639274">
    <property type="component" value="Chromosome"/>
</dbReference>
<dbReference type="AlphaFoldDB" id="A0A974Y309"/>
<dbReference type="EMBL" id="CP071518">
    <property type="protein sequence ID" value="QSX79698.1"/>
    <property type="molecule type" value="Genomic_DNA"/>
</dbReference>
<evidence type="ECO:0000313" key="3">
    <source>
        <dbReference type="Proteomes" id="UP000639274"/>
    </source>
</evidence>
<accession>A0A974Y309</accession>
<reference evidence="2 3" key="1">
    <citation type="submission" date="2021-03" db="EMBL/GenBank/DDBJ databases">
        <title>Lysobacter sp. nov. isolated from soil of gangwondo yeongwol, south Korea.</title>
        <authorList>
            <person name="Kim K.R."/>
            <person name="Kim K.H."/>
            <person name="Jeon C.O."/>
        </authorList>
    </citation>
    <scope>NUCLEOTIDE SEQUENCE [LARGE SCALE GENOMIC DNA]</scope>
    <source>
        <strain evidence="2 3">R19</strain>
    </source>
</reference>
<gene>
    <name evidence="2" type="ORF">I8J32_007615</name>
</gene>
<organism evidence="2 3">
    <name type="scientific">Agrilutibacter solisilvae</name>
    <dbReference type="NCBI Taxonomy" id="2763317"/>
    <lineage>
        <taxon>Bacteria</taxon>
        <taxon>Pseudomonadati</taxon>
        <taxon>Pseudomonadota</taxon>
        <taxon>Gammaproteobacteria</taxon>
        <taxon>Lysobacterales</taxon>
        <taxon>Lysobacteraceae</taxon>
        <taxon>Agrilutibacter</taxon>
    </lineage>
</organism>
<dbReference type="Gene3D" id="3.40.50.2000">
    <property type="entry name" value="Glycogen Phosphorylase B"/>
    <property type="match status" value="2"/>
</dbReference>
<name>A0A974Y309_9GAMM</name>
<dbReference type="InterPro" id="IPR010610">
    <property type="entry name" value="EryCIII-like_C"/>
</dbReference>
<dbReference type="KEGG" id="lsf:I8J32_007615"/>